<proteinExistence type="predicted"/>
<dbReference type="OrthoDB" id="1435182at2"/>
<dbReference type="RefSeq" id="WP_130935856.1">
    <property type="nucleotide sequence ID" value="NZ_BMEE01000001.1"/>
</dbReference>
<dbReference type="Proteomes" id="UP000292372">
    <property type="component" value="Unassembled WGS sequence"/>
</dbReference>
<accession>A0A4Q9FQ04</accession>
<keyword evidence="2" id="KW-1185">Reference proteome</keyword>
<evidence type="ECO:0000313" key="2">
    <source>
        <dbReference type="Proteomes" id="UP000292372"/>
    </source>
</evidence>
<name>A0A4Q9FQ04_9FLAO</name>
<evidence type="ECO:0000313" key="1">
    <source>
        <dbReference type="EMBL" id="TBN17565.1"/>
    </source>
</evidence>
<organism evidence="1 2">
    <name type="scientific">Hyunsoonleella pacifica</name>
    <dbReference type="NCBI Taxonomy" id="1080224"/>
    <lineage>
        <taxon>Bacteria</taxon>
        <taxon>Pseudomonadati</taxon>
        <taxon>Bacteroidota</taxon>
        <taxon>Flavobacteriia</taxon>
        <taxon>Flavobacteriales</taxon>
        <taxon>Flavobacteriaceae</taxon>
    </lineage>
</organism>
<sequence length="169" mass="19838">MSKILFILLTLFLFSCDSEPDINNPKHWSYEIHYKIESTDSIKPIGRIEFSRTKSIKDKLREETYNENWYPSMVFDIYNISDLKYCKEISRKLKMFSSCLDSHLGGDLIINNNYIFYNNSGCLNCTESENEIDYCRPVTNKILSELNLTQNSTLKDIDSEIGMKLKRNE</sequence>
<dbReference type="AlphaFoldDB" id="A0A4Q9FQ04"/>
<gene>
    <name evidence="1" type="ORF">EYD46_04420</name>
</gene>
<comment type="caution">
    <text evidence="1">The sequence shown here is derived from an EMBL/GenBank/DDBJ whole genome shotgun (WGS) entry which is preliminary data.</text>
</comment>
<protein>
    <submittedName>
        <fullName evidence="1">Uncharacterized protein</fullName>
    </submittedName>
</protein>
<dbReference type="EMBL" id="SIRS01000002">
    <property type="protein sequence ID" value="TBN17565.1"/>
    <property type="molecule type" value="Genomic_DNA"/>
</dbReference>
<dbReference type="PROSITE" id="PS51257">
    <property type="entry name" value="PROKAR_LIPOPROTEIN"/>
    <property type="match status" value="1"/>
</dbReference>
<reference evidence="1 2" key="1">
    <citation type="journal article" date="2015" name="Int. J. Syst. Evol. Microbiol.">
        <title>Hyunsoonleella pacifica sp. nov., isolated from seawater of South Pacific Gyre.</title>
        <authorList>
            <person name="Gao X."/>
            <person name="Zhang Z."/>
            <person name="Dai X."/>
            <person name="Zhang X.H."/>
        </authorList>
    </citation>
    <scope>NUCLEOTIDE SEQUENCE [LARGE SCALE GENOMIC DNA]</scope>
    <source>
        <strain evidence="1 2">SW033</strain>
    </source>
</reference>